<reference evidence="1" key="1">
    <citation type="submission" date="2018-02" db="EMBL/GenBank/DDBJ databases">
        <title>Rhizophora mucronata_Transcriptome.</title>
        <authorList>
            <person name="Meera S.P."/>
            <person name="Sreeshan A."/>
            <person name="Augustine A."/>
        </authorList>
    </citation>
    <scope>NUCLEOTIDE SEQUENCE</scope>
    <source>
        <tissue evidence="1">Leaf</tissue>
    </source>
</reference>
<dbReference type="EMBL" id="GGEC01028184">
    <property type="protein sequence ID" value="MBX08668.1"/>
    <property type="molecule type" value="Transcribed_RNA"/>
</dbReference>
<evidence type="ECO:0000313" key="1">
    <source>
        <dbReference type="EMBL" id="MBX08668.1"/>
    </source>
</evidence>
<protein>
    <submittedName>
        <fullName evidence="1">Uncharacterized protein</fullName>
    </submittedName>
</protein>
<organism evidence="1">
    <name type="scientific">Rhizophora mucronata</name>
    <name type="common">Asiatic mangrove</name>
    <dbReference type="NCBI Taxonomy" id="61149"/>
    <lineage>
        <taxon>Eukaryota</taxon>
        <taxon>Viridiplantae</taxon>
        <taxon>Streptophyta</taxon>
        <taxon>Embryophyta</taxon>
        <taxon>Tracheophyta</taxon>
        <taxon>Spermatophyta</taxon>
        <taxon>Magnoliopsida</taxon>
        <taxon>eudicotyledons</taxon>
        <taxon>Gunneridae</taxon>
        <taxon>Pentapetalae</taxon>
        <taxon>rosids</taxon>
        <taxon>fabids</taxon>
        <taxon>Malpighiales</taxon>
        <taxon>Rhizophoraceae</taxon>
        <taxon>Rhizophora</taxon>
    </lineage>
</organism>
<name>A0A2P2KSI4_RHIMU</name>
<dbReference type="AlphaFoldDB" id="A0A2P2KSI4"/>
<accession>A0A2P2KSI4</accession>
<sequence length="50" mass="5645">MSNLSELFPNINDDANAALSKVFRPFELLLTLPIRHCSTATSFSHLRRLS</sequence>
<proteinExistence type="predicted"/>